<dbReference type="GO" id="GO:0005829">
    <property type="term" value="C:cytosol"/>
    <property type="evidence" value="ECO:0007669"/>
    <property type="project" value="TreeGrafter"/>
</dbReference>
<comment type="similarity">
    <text evidence="1">Belongs to the free Met sulfoxide reductase family.</text>
</comment>
<proteinExistence type="inferred from homology"/>
<dbReference type="InterPro" id="IPR003018">
    <property type="entry name" value="GAF"/>
</dbReference>
<accession>A0A1U9K877</accession>
<dbReference type="SMART" id="SM00065">
    <property type="entry name" value="GAF"/>
    <property type="match status" value="1"/>
</dbReference>
<dbReference type="PANTHER" id="PTHR21021:SF15">
    <property type="entry name" value="FREE METHIONINE-R-SULFOXIDE REDUCTASE"/>
    <property type="match status" value="1"/>
</dbReference>
<organism evidence="3 4">
    <name type="scientific">Novibacillus thermophilus</name>
    <dbReference type="NCBI Taxonomy" id="1471761"/>
    <lineage>
        <taxon>Bacteria</taxon>
        <taxon>Bacillati</taxon>
        <taxon>Bacillota</taxon>
        <taxon>Bacilli</taxon>
        <taxon>Bacillales</taxon>
        <taxon>Thermoactinomycetaceae</taxon>
        <taxon>Novibacillus</taxon>
    </lineage>
</organism>
<protein>
    <recommendedName>
        <fullName evidence="2">GAF domain-containing protein</fullName>
    </recommendedName>
</protein>
<dbReference type="GO" id="GO:0033745">
    <property type="term" value="F:L-methionine-(R)-S-oxide reductase activity"/>
    <property type="evidence" value="ECO:0007669"/>
    <property type="project" value="TreeGrafter"/>
</dbReference>
<keyword evidence="4" id="KW-1185">Reference proteome</keyword>
<dbReference type="AlphaFoldDB" id="A0A1U9K877"/>
<evidence type="ECO:0000259" key="2">
    <source>
        <dbReference type="SMART" id="SM00065"/>
    </source>
</evidence>
<dbReference type="OrthoDB" id="9796252at2"/>
<sequence length="166" mass="18317">MFRFQALEGNKQDMYRQLFQQTTALLEGETNWLANTANTSALLYQQLPDVNWAGFYFLHGDELVLGPFQGKPACVRIPLEKGVCGTAAAERKTLVVPDVNAFPGHIACDAASRSEIVVPVMENGTVIGVLDIDSPVTDRFDETDQAELEKLVALLVRRTTWPSSFA</sequence>
<dbReference type="EMBL" id="CP019699">
    <property type="protein sequence ID" value="AQS56206.1"/>
    <property type="molecule type" value="Genomic_DNA"/>
</dbReference>
<feature type="domain" description="GAF" evidence="2">
    <location>
        <begin position="14"/>
        <end position="166"/>
    </location>
</feature>
<dbReference type="RefSeq" id="WP_077720066.1">
    <property type="nucleotide sequence ID" value="NZ_CP019699.1"/>
</dbReference>
<dbReference type="Gene3D" id="3.30.450.40">
    <property type="match status" value="1"/>
</dbReference>
<dbReference type="PROSITE" id="PS01320">
    <property type="entry name" value="UPF0067"/>
    <property type="match status" value="1"/>
</dbReference>
<name>A0A1U9K877_9BACL</name>
<dbReference type="InterPro" id="IPR000614">
    <property type="entry name" value="FRMsr_CS"/>
</dbReference>
<dbReference type="InterPro" id="IPR051330">
    <property type="entry name" value="Phosphatase_reg/MetRdx"/>
</dbReference>
<dbReference type="STRING" id="1471761.B0W44_10975"/>
<dbReference type="Proteomes" id="UP000188603">
    <property type="component" value="Chromosome"/>
</dbReference>
<evidence type="ECO:0000313" key="4">
    <source>
        <dbReference type="Proteomes" id="UP000188603"/>
    </source>
</evidence>
<dbReference type="FunFam" id="3.30.450.40:FF:000008">
    <property type="entry name" value="GAF domain-containing proteins"/>
    <property type="match status" value="1"/>
</dbReference>
<dbReference type="KEGG" id="ntr:B0W44_10975"/>
<evidence type="ECO:0000256" key="1">
    <source>
        <dbReference type="ARBA" id="ARBA00038454"/>
    </source>
</evidence>
<dbReference type="SUPFAM" id="SSF55781">
    <property type="entry name" value="GAF domain-like"/>
    <property type="match status" value="1"/>
</dbReference>
<dbReference type="PANTHER" id="PTHR21021">
    <property type="entry name" value="GAF/PUTATIVE CYTOSKELETAL PROTEIN"/>
    <property type="match status" value="1"/>
</dbReference>
<dbReference type="Pfam" id="PF13185">
    <property type="entry name" value="GAF_2"/>
    <property type="match status" value="1"/>
</dbReference>
<gene>
    <name evidence="3" type="ORF">B0W44_10975</name>
</gene>
<evidence type="ECO:0000313" key="3">
    <source>
        <dbReference type="EMBL" id="AQS56206.1"/>
    </source>
</evidence>
<reference evidence="3 4" key="1">
    <citation type="journal article" date="2015" name="Int. J. Syst. Evol. Microbiol.">
        <title>Novibacillus thermophilus gen. nov., sp. nov., a Gram-staining-negative and moderately thermophilic member of the family Thermoactinomycetaceae.</title>
        <authorList>
            <person name="Yang G."/>
            <person name="Chen J."/>
            <person name="Zhou S."/>
        </authorList>
    </citation>
    <scope>NUCLEOTIDE SEQUENCE [LARGE SCALE GENOMIC DNA]</scope>
    <source>
        <strain evidence="3 4">SG-1</strain>
    </source>
</reference>
<dbReference type="InterPro" id="IPR029016">
    <property type="entry name" value="GAF-like_dom_sf"/>
</dbReference>